<evidence type="ECO:0000313" key="2">
    <source>
        <dbReference type="EMBL" id="GAA2124525.1"/>
    </source>
</evidence>
<evidence type="ECO:0000313" key="3">
    <source>
        <dbReference type="Proteomes" id="UP001500897"/>
    </source>
</evidence>
<reference evidence="2 3" key="1">
    <citation type="journal article" date="2019" name="Int. J. Syst. Evol. Microbiol.">
        <title>The Global Catalogue of Microorganisms (GCM) 10K type strain sequencing project: providing services to taxonomists for standard genome sequencing and annotation.</title>
        <authorList>
            <consortium name="The Broad Institute Genomics Platform"/>
            <consortium name="The Broad Institute Genome Sequencing Center for Infectious Disease"/>
            <person name="Wu L."/>
            <person name="Ma J."/>
        </authorList>
    </citation>
    <scope>NUCLEOTIDE SEQUENCE [LARGE SCALE GENOMIC DNA]</scope>
    <source>
        <strain evidence="2 3">JCM 14559</strain>
    </source>
</reference>
<name>A0ABN2YC47_9ACTN</name>
<dbReference type="Proteomes" id="UP001500897">
    <property type="component" value="Unassembled WGS sequence"/>
</dbReference>
<protein>
    <submittedName>
        <fullName evidence="2">Uncharacterized protein</fullName>
    </submittedName>
</protein>
<organism evidence="2 3">
    <name type="scientific">Kitasatospora saccharophila</name>
    <dbReference type="NCBI Taxonomy" id="407973"/>
    <lineage>
        <taxon>Bacteria</taxon>
        <taxon>Bacillati</taxon>
        <taxon>Actinomycetota</taxon>
        <taxon>Actinomycetes</taxon>
        <taxon>Kitasatosporales</taxon>
        <taxon>Streptomycetaceae</taxon>
        <taxon>Kitasatospora</taxon>
    </lineage>
</organism>
<comment type="caution">
    <text evidence="2">The sequence shown here is derived from an EMBL/GenBank/DDBJ whole genome shotgun (WGS) entry which is preliminary data.</text>
</comment>
<feature type="compositionally biased region" description="Basic and acidic residues" evidence="1">
    <location>
        <begin position="1"/>
        <end position="23"/>
    </location>
</feature>
<evidence type="ECO:0000256" key="1">
    <source>
        <dbReference type="SAM" id="MobiDB-lite"/>
    </source>
</evidence>
<keyword evidence="3" id="KW-1185">Reference proteome</keyword>
<gene>
    <name evidence="2" type="ORF">GCM10009759_76270</name>
</gene>
<dbReference type="EMBL" id="BAAANS010000101">
    <property type="protein sequence ID" value="GAA2124525.1"/>
    <property type="molecule type" value="Genomic_DNA"/>
</dbReference>
<proteinExistence type="predicted"/>
<sequence length="77" mass="8801">MFHARIEDRGNHADYRAAADRARAAGRTPPARYRVRWRDEAGRSRSLSLPSRQLASAAADGLSRDWRPLTLRARIWS</sequence>
<feature type="region of interest" description="Disordered" evidence="1">
    <location>
        <begin position="1"/>
        <end position="31"/>
    </location>
</feature>
<accession>A0ABN2YC47</accession>